<accession>A0A512TQK8</accession>
<feature type="domain" description="TfoX C-terminal" evidence="1">
    <location>
        <begin position="3"/>
        <end position="40"/>
    </location>
</feature>
<reference evidence="3 5" key="2">
    <citation type="submission" date="2020-01" db="EMBL/GenBank/DDBJ databases">
        <title>Genome sequence of a 1,3-propanediol producer, Clostridium butyricum S3.</title>
        <authorList>
            <person name="Zhou J."/>
        </authorList>
    </citation>
    <scope>NUCLEOTIDE SEQUENCE [LARGE SCALE GENOMIC DNA]</scope>
    <source>
        <strain evidence="3 5">S3</strain>
    </source>
</reference>
<proteinExistence type="predicted"/>
<gene>
    <name evidence="2" type="ORF">CBU02nite_28990</name>
    <name evidence="3" type="ORF">GND98_004685</name>
</gene>
<dbReference type="AlphaFoldDB" id="A0A512TQK8"/>
<dbReference type="RefSeq" id="WP_146868882.1">
    <property type="nucleotide sequence ID" value="NZ_BKBC01000047.1"/>
</dbReference>
<dbReference type="Gene3D" id="1.10.150.20">
    <property type="entry name" value="5' to 3' exonuclease, C-terminal subdomain"/>
    <property type="match status" value="1"/>
</dbReference>
<dbReference type="Pfam" id="PF04994">
    <property type="entry name" value="TfoX_C"/>
    <property type="match status" value="1"/>
</dbReference>
<evidence type="ECO:0000313" key="3">
    <source>
        <dbReference type="EMBL" id="NAS17187.1"/>
    </source>
</evidence>
<dbReference type="InterPro" id="IPR007077">
    <property type="entry name" value="TfoX_C"/>
</dbReference>
<dbReference type="EMBL" id="WOFV02000009">
    <property type="protein sequence ID" value="NAS17187.1"/>
    <property type="molecule type" value="Genomic_DNA"/>
</dbReference>
<evidence type="ECO:0000259" key="1">
    <source>
        <dbReference type="Pfam" id="PF04994"/>
    </source>
</evidence>
<dbReference type="Proteomes" id="UP000321089">
    <property type="component" value="Unassembled WGS sequence"/>
</dbReference>
<evidence type="ECO:0000313" key="5">
    <source>
        <dbReference type="Proteomes" id="UP000474042"/>
    </source>
</evidence>
<protein>
    <recommendedName>
        <fullName evidence="1">TfoX C-terminal domain-containing protein</fullName>
    </recommendedName>
</protein>
<sequence>MGELCDLPNIGKKLETQLNKIGIENLKQLKRVVSKQGFERGSKSGSI</sequence>
<evidence type="ECO:0000313" key="2">
    <source>
        <dbReference type="EMBL" id="GEQ22393.1"/>
    </source>
</evidence>
<organism evidence="2 4">
    <name type="scientific">Clostridium butyricum</name>
    <dbReference type="NCBI Taxonomy" id="1492"/>
    <lineage>
        <taxon>Bacteria</taxon>
        <taxon>Bacillati</taxon>
        <taxon>Bacillota</taxon>
        <taxon>Clostridia</taxon>
        <taxon>Eubacteriales</taxon>
        <taxon>Clostridiaceae</taxon>
        <taxon>Clostridium</taxon>
    </lineage>
</organism>
<dbReference type="EMBL" id="BKBC01000047">
    <property type="protein sequence ID" value="GEQ22393.1"/>
    <property type="molecule type" value="Genomic_DNA"/>
</dbReference>
<name>A0A512TQK8_CLOBU</name>
<evidence type="ECO:0000313" key="4">
    <source>
        <dbReference type="Proteomes" id="UP000321089"/>
    </source>
</evidence>
<dbReference type="Proteomes" id="UP000474042">
    <property type="component" value="Unassembled WGS sequence"/>
</dbReference>
<comment type="caution">
    <text evidence="2">The sequence shown here is derived from an EMBL/GenBank/DDBJ whole genome shotgun (WGS) entry which is preliminary data.</text>
</comment>
<reference evidence="2 4" key="1">
    <citation type="submission" date="2019-07" db="EMBL/GenBank/DDBJ databases">
        <title>Whole genome shotgun sequence of Clostridium butyricum NBRC 3858.</title>
        <authorList>
            <person name="Hosoyama A."/>
            <person name="Uohara A."/>
            <person name="Ohji S."/>
            <person name="Ichikawa N."/>
        </authorList>
    </citation>
    <scope>NUCLEOTIDE SEQUENCE [LARGE SCALE GENOMIC DNA]</scope>
    <source>
        <strain evidence="2 4">NBRC 3858</strain>
    </source>
</reference>